<dbReference type="AlphaFoldDB" id="A0ABD2PDP2"/>
<sequence>MDEDIDIEADRWIEGMLNERAPENIIEIKRNQNDKAWWCEDISLNMKKGDCLYRRAVINREEVDWKNFKEKRNEIVEIIRKQKADYYKRKIDEYKDDAVVM</sequence>
<name>A0ABD2PDP2_9CUCU</name>
<dbReference type="EMBL" id="JABFTP020000185">
    <property type="protein sequence ID" value="KAL3288807.1"/>
    <property type="molecule type" value="Genomic_DNA"/>
</dbReference>
<protein>
    <submittedName>
        <fullName evidence="1">Uncharacterized protein</fullName>
    </submittedName>
</protein>
<organism evidence="1 2">
    <name type="scientific">Cryptolaemus montrouzieri</name>
    <dbReference type="NCBI Taxonomy" id="559131"/>
    <lineage>
        <taxon>Eukaryota</taxon>
        <taxon>Metazoa</taxon>
        <taxon>Ecdysozoa</taxon>
        <taxon>Arthropoda</taxon>
        <taxon>Hexapoda</taxon>
        <taxon>Insecta</taxon>
        <taxon>Pterygota</taxon>
        <taxon>Neoptera</taxon>
        <taxon>Endopterygota</taxon>
        <taxon>Coleoptera</taxon>
        <taxon>Polyphaga</taxon>
        <taxon>Cucujiformia</taxon>
        <taxon>Coccinelloidea</taxon>
        <taxon>Coccinellidae</taxon>
        <taxon>Scymninae</taxon>
        <taxon>Scymnini</taxon>
        <taxon>Cryptolaemus</taxon>
    </lineage>
</organism>
<evidence type="ECO:0000313" key="2">
    <source>
        <dbReference type="Proteomes" id="UP001516400"/>
    </source>
</evidence>
<evidence type="ECO:0000313" key="1">
    <source>
        <dbReference type="EMBL" id="KAL3288807.1"/>
    </source>
</evidence>
<comment type="caution">
    <text evidence="1">The sequence shown here is derived from an EMBL/GenBank/DDBJ whole genome shotgun (WGS) entry which is preliminary data.</text>
</comment>
<gene>
    <name evidence="1" type="ORF">HHI36_003240</name>
</gene>
<keyword evidence="2" id="KW-1185">Reference proteome</keyword>
<proteinExistence type="predicted"/>
<dbReference type="Proteomes" id="UP001516400">
    <property type="component" value="Unassembled WGS sequence"/>
</dbReference>
<accession>A0ABD2PDP2</accession>
<reference evidence="1 2" key="1">
    <citation type="journal article" date="2021" name="BMC Biol.">
        <title>Horizontally acquired antibacterial genes associated with adaptive radiation of ladybird beetles.</title>
        <authorList>
            <person name="Li H.S."/>
            <person name="Tang X.F."/>
            <person name="Huang Y.H."/>
            <person name="Xu Z.Y."/>
            <person name="Chen M.L."/>
            <person name="Du X.Y."/>
            <person name="Qiu B.Y."/>
            <person name="Chen P.T."/>
            <person name="Zhang W."/>
            <person name="Slipinski A."/>
            <person name="Escalona H.E."/>
            <person name="Waterhouse R.M."/>
            <person name="Zwick A."/>
            <person name="Pang H."/>
        </authorList>
    </citation>
    <scope>NUCLEOTIDE SEQUENCE [LARGE SCALE GENOMIC DNA]</scope>
    <source>
        <strain evidence="1">SYSU2018</strain>
    </source>
</reference>